<proteinExistence type="inferred from homology"/>
<dbReference type="AlphaFoldDB" id="A0A1L7SK30"/>
<feature type="compositionally biased region" description="Basic and acidic residues" evidence="9">
    <location>
        <begin position="518"/>
        <end position="533"/>
    </location>
</feature>
<feature type="transmembrane region" description="Helical" evidence="10">
    <location>
        <begin position="324"/>
        <end position="347"/>
    </location>
</feature>
<dbReference type="FunFam" id="1.20.1250.20:FF:000026">
    <property type="entry name" value="MFS quinate transporter QutD"/>
    <property type="match status" value="1"/>
</dbReference>
<dbReference type="GeneID" id="65085136"/>
<name>A0A1L7SK30_FUSMA</name>
<feature type="transmembrane region" description="Helical" evidence="10">
    <location>
        <begin position="102"/>
        <end position="120"/>
    </location>
</feature>
<feature type="transmembrane region" description="Helical" evidence="10">
    <location>
        <begin position="429"/>
        <end position="449"/>
    </location>
</feature>
<comment type="similarity">
    <text evidence="2 8">Belongs to the major facilitator superfamily. Sugar transporter (TC 2.A.1.1) family.</text>
</comment>
<evidence type="ECO:0000313" key="13">
    <source>
        <dbReference type="Proteomes" id="UP000184255"/>
    </source>
</evidence>
<evidence type="ECO:0000256" key="4">
    <source>
        <dbReference type="ARBA" id="ARBA00022692"/>
    </source>
</evidence>
<feature type="transmembrane region" description="Helical" evidence="10">
    <location>
        <begin position="391"/>
        <end position="417"/>
    </location>
</feature>
<keyword evidence="4 10" id="KW-0812">Transmembrane</keyword>
<evidence type="ECO:0000256" key="3">
    <source>
        <dbReference type="ARBA" id="ARBA00022448"/>
    </source>
</evidence>
<feature type="transmembrane region" description="Helical" evidence="10">
    <location>
        <begin position="76"/>
        <end position="95"/>
    </location>
</feature>
<keyword evidence="13" id="KW-1185">Reference proteome</keyword>
<keyword evidence="6 10" id="KW-0472">Membrane</keyword>
<evidence type="ECO:0000256" key="10">
    <source>
        <dbReference type="SAM" id="Phobius"/>
    </source>
</evidence>
<dbReference type="InterPro" id="IPR036259">
    <property type="entry name" value="MFS_trans_sf"/>
</dbReference>
<sequence>MGLAGILKKVIRNDAMKTDPEEIYNWRVFAIVAGSCFGGMLFGWDTGAIGGVLAMKATQERFNYTPEAKVTLDQNIVSTLQAGCFAACFFTSYFTEKFGRRWCLVGTGIVTTIGVILQAASTANGSLPLMYVGRFVGGLGVGAASSLVPLYVSECAPRAIRGGLTSFYQLFIVTGVMLSFWVNYGALLHLKAPTVYALPLALQALPAVLLITCMLLAPESPRWCARKDDWERAKSILISLRMLPEDHEYVQAELQEMSAQLEAEKRLTGDASASTLWKELVTIPGNRKRAIISVLLMICQQMTGVNAVNYYAPQIFQSLGMTGTTVSLFATGVYGIVKVLGCAAFLIFCADSLGRRRSLLWTSAAQALTMYIIGIYGRVEPPVAGQGISAFGYVAIVCIYLWAALFQFGWGPCCWILVSEIPTARLRALNVAIGAATQWLFNFIIARTVLTMQKTMGPAGYGMFFMFGSFDLLMGIFVWFFVPETKGLSLEQMDELFGVGDLHSKLDAEGPEGARTPSIREEVADIKNTKQQG</sequence>
<comment type="subcellular location">
    <subcellularLocation>
        <location evidence="1">Membrane</location>
        <topology evidence="1">Multi-pass membrane protein</topology>
    </subcellularLocation>
</comment>
<feature type="region of interest" description="Disordered" evidence="9">
    <location>
        <begin position="508"/>
        <end position="533"/>
    </location>
</feature>
<keyword evidence="3 8" id="KW-0813">Transport</keyword>
<organism evidence="12 13">
    <name type="scientific">Fusarium mangiferae</name>
    <name type="common">Mango malformation disease fungus</name>
    <dbReference type="NCBI Taxonomy" id="192010"/>
    <lineage>
        <taxon>Eukaryota</taxon>
        <taxon>Fungi</taxon>
        <taxon>Dikarya</taxon>
        <taxon>Ascomycota</taxon>
        <taxon>Pezizomycotina</taxon>
        <taxon>Sordariomycetes</taxon>
        <taxon>Hypocreomycetidae</taxon>
        <taxon>Hypocreales</taxon>
        <taxon>Nectriaceae</taxon>
        <taxon>Fusarium</taxon>
        <taxon>Fusarium fujikuroi species complex</taxon>
    </lineage>
</organism>
<feature type="transmembrane region" description="Helical" evidence="10">
    <location>
        <begin position="26"/>
        <end position="44"/>
    </location>
</feature>
<dbReference type="InterPro" id="IPR050360">
    <property type="entry name" value="MFS_Sugar_Transporters"/>
</dbReference>
<feature type="transmembrane region" description="Helical" evidence="10">
    <location>
        <begin position="290"/>
        <end position="312"/>
    </location>
</feature>
<dbReference type="InterPro" id="IPR003663">
    <property type="entry name" value="Sugar/inositol_transpt"/>
</dbReference>
<feature type="transmembrane region" description="Helical" evidence="10">
    <location>
        <begin position="461"/>
        <end position="482"/>
    </location>
</feature>
<protein>
    <submittedName>
        <fullName evidence="12">Related to quinate transport protein</fullName>
    </submittedName>
</protein>
<evidence type="ECO:0000256" key="9">
    <source>
        <dbReference type="SAM" id="MobiDB-lite"/>
    </source>
</evidence>
<keyword evidence="7" id="KW-0325">Glycoprotein</keyword>
<dbReference type="PRINTS" id="PR00171">
    <property type="entry name" value="SUGRTRNSPORT"/>
</dbReference>
<dbReference type="PROSITE" id="PS00217">
    <property type="entry name" value="SUGAR_TRANSPORT_2"/>
    <property type="match status" value="1"/>
</dbReference>
<gene>
    <name evidence="12" type="ORF">FMAN_05871</name>
</gene>
<dbReference type="Gene3D" id="1.20.1250.20">
    <property type="entry name" value="MFS general substrate transporter like domains"/>
    <property type="match status" value="1"/>
</dbReference>
<accession>A0A1L7SK30</accession>
<evidence type="ECO:0000256" key="6">
    <source>
        <dbReference type="ARBA" id="ARBA00023136"/>
    </source>
</evidence>
<dbReference type="EMBL" id="FCQH01000002">
    <property type="protein sequence ID" value="CVK86891.1"/>
    <property type="molecule type" value="Genomic_DNA"/>
</dbReference>
<comment type="caution">
    <text evidence="12">The sequence shown here is derived from an EMBL/GenBank/DDBJ whole genome shotgun (WGS) entry which is preliminary data.</text>
</comment>
<feature type="domain" description="Major facilitator superfamily (MFS) profile" evidence="11">
    <location>
        <begin position="31"/>
        <end position="486"/>
    </location>
</feature>
<evidence type="ECO:0000256" key="8">
    <source>
        <dbReference type="RuleBase" id="RU003346"/>
    </source>
</evidence>
<dbReference type="InterPro" id="IPR005828">
    <property type="entry name" value="MFS_sugar_transport-like"/>
</dbReference>
<feature type="transmembrane region" description="Helical" evidence="10">
    <location>
        <begin position="359"/>
        <end position="379"/>
    </location>
</feature>
<dbReference type="Proteomes" id="UP000184255">
    <property type="component" value="Unassembled WGS sequence"/>
</dbReference>
<dbReference type="Pfam" id="PF00083">
    <property type="entry name" value="Sugar_tr"/>
    <property type="match status" value="1"/>
</dbReference>
<evidence type="ECO:0000313" key="12">
    <source>
        <dbReference type="EMBL" id="CVK86891.1"/>
    </source>
</evidence>
<dbReference type="RefSeq" id="XP_041678384.1">
    <property type="nucleotide sequence ID" value="XM_041827419.1"/>
</dbReference>
<reference evidence="13" key="1">
    <citation type="journal article" date="2016" name="Genome Biol. Evol.">
        <title>Comparative 'omics' of the Fusarium fujikuroi species complex highlights differences in genetic potential and metabolite synthesis.</title>
        <authorList>
            <person name="Niehaus E.-M."/>
            <person name="Muensterkoetter M."/>
            <person name="Proctor R.H."/>
            <person name="Brown D.W."/>
            <person name="Sharon A."/>
            <person name="Idan Y."/>
            <person name="Oren-Young L."/>
            <person name="Sieber C.M."/>
            <person name="Novak O."/>
            <person name="Pencik A."/>
            <person name="Tarkowska D."/>
            <person name="Hromadova K."/>
            <person name="Freeman S."/>
            <person name="Maymon M."/>
            <person name="Elazar M."/>
            <person name="Youssef S.A."/>
            <person name="El-Shabrawy E.S.M."/>
            <person name="Shalaby A.B.A."/>
            <person name="Houterman P."/>
            <person name="Brock N.L."/>
            <person name="Burkhardt I."/>
            <person name="Tsavkelova E.A."/>
            <person name="Dickschat J.S."/>
            <person name="Galuszka P."/>
            <person name="Gueldener U."/>
            <person name="Tudzynski B."/>
        </authorList>
    </citation>
    <scope>NUCLEOTIDE SEQUENCE [LARGE SCALE GENOMIC DNA]</scope>
    <source>
        <strain evidence="13">MRC7560</strain>
    </source>
</reference>
<dbReference type="GO" id="GO:0016020">
    <property type="term" value="C:membrane"/>
    <property type="evidence" value="ECO:0007669"/>
    <property type="project" value="UniProtKB-SubCell"/>
</dbReference>
<dbReference type="PANTHER" id="PTHR48022">
    <property type="entry name" value="PLASTIDIC GLUCOSE TRANSPORTER 4"/>
    <property type="match status" value="1"/>
</dbReference>
<dbReference type="SUPFAM" id="SSF103473">
    <property type="entry name" value="MFS general substrate transporter"/>
    <property type="match status" value="1"/>
</dbReference>
<keyword evidence="5 10" id="KW-1133">Transmembrane helix</keyword>
<dbReference type="VEuPathDB" id="FungiDB:FMAN_05871"/>
<evidence type="ECO:0000259" key="11">
    <source>
        <dbReference type="PROSITE" id="PS50850"/>
    </source>
</evidence>
<feature type="transmembrane region" description="Helical" evidence="10">
    <location>
        <begin position="132"/>
        <end position="152"/>
    </location>
</feature>
<dbReference type="InterPro" id="IPR020846">
    <property type="entry name" value="MFS_dom"/>
</dbReference>
<dbReference type="GO" id="GO:0005351">
    <property type="term" value="F:carbohydrate:proton symporter activity"/>
    <property type="evidence" value="ECO:0007669"/>
    <property type="project" value="TreeGrafter"/>
</dbReference>
<dbReference type="PROSITE" id="PS50850">
    <property type="entry name" value="MFS"/>
    <property type="match status" value="1"/>
</dbReference>
<evidence type="ECO:0000256" key="5">
    <source>
        <dbReference type="ARBA" id="ARBA00022989"/>
    </source>
</evidence>
<dbReference type="InterPro" id="IPR005829">
    <property type="entry name" value="Sugar_transporter_CS"/>
</dbReference>
<feature type="transmembrane region" description="Helical" evidence="10">
    <location>
        <begin position="196"/>
        <end position="217"/>
    </location>
</feature>
<evidence type="ECO:0000256" key="2">
    <source>
        <dbReference type="ARBA" id="ARBA00010992"/>
    </source>
</evidence>
<evidence type="ECO:0000256" key="7">
    <source>
        <dbReference type="ARBA" id="ARBA00023180"/>
    </source>
</evidence>
<dbReference type="PROSITE" id="PS00216">
    <property type="entry name" value="SUGAR_TRANSPORT_1"/>
    <property type="match status" value="1"/>
</dbReference>
<dbReference type="PANTHER" id="PTHR48022:SF21">
    <property type="entry name" value="QUINATE TRANSPORTER, PUTATIVE (AFU_ORTHOLOGUE AFUA_6G06960)-RELATED"/>
    <property type="match status" value="1"/>
</dbReference>
<dbReference type="NCBIfam" id="TIGR00879">
    <property type="entry name" value="SP"/>
    <property type="match status" value="1"/>
</dbReference>
<feature type="transmembrane region" description="Helical" evidence="10">
    <location>
        <begin position="164"/>
        <end position="184"/>
    </location>
</feature>
<evidence type="ECO:0000256" key="1">
    <source>
        <dbReference type="ARBA" id="ARBA00004141"/>
    </source>
</evidence>